<dbReference type="EnsemblMetazoa" id="CLYHEMT021068.1">
    <property type="protein sequence ID" value="CLYHEMP021068.1"/>
    <property type="gene ID" value="CLYHEMG021068"/>
</dbReference>
<sequence length="112" mass="12867">FYSVKCLEKTMKLAYEEFNLWYNFGLSLVCAGKFSRALLMFEQCQKLQPENANVLMFCIKLCINHLHEYEDGINYATRVLDISSDAYIKASARLAMGICMCVQHSVLLQLLP</sequence>
<evidence type="ECO:0000313" key="5">
    <source>
        <dbReference type="Proteomes" id="UP000594262"/>
    </source>
</evidence>
<evidence type="ECO:0000256" key="1">
    <source>
        <dbReference type="ARBA" id="ARBA00002550"/>
    </source>
</evidence>
<dbReference type="InterPro" id="IPR051722">
    <property type="entry name" value="Endocytosis_PI4K-reg_protein"/>
</dbReference>
<keyword evidence="3" id="KW-0802">TPR repeat</keyword>
<dbReference type="GO" id="GO:0046854">
    <property type="term" value="P:phosphatidylinositol phosphate biosynthetic process"/>
    <property type="evidence" value="ECO:0007669"/>
    <property type="project" value="TreeGrafter"/>
</dbReference>
<comment type="function">
    <text evidence="1">Involved in endocytosis.</text>
</comment>
<protein>
    <submittedName>
        <fullName evidence="4">Uncharacterized protein</fullName>
    </submittedName>
</protein>
<proteinExistence type="inferred from homology"/>
<dbReference type="InterPro" id="IPR011990">
    <property type="entry name" value="TPR-like_helical_dom_sf"/>
</dbReference>
<dbReference type="GO" id="GO:0072659">
    <property type="term" value="P:protein localization to plasma membrane"/>
    <property type="evidence" value="ECO:0007669"/>
    <property type="project" value="TreeGrafter"/>
</dbReference>
<comment type="similarity">
    <text evidence="2">Belongs to the YPP1 family.</text>
</comment>
<dbReference type="PANTHER" id="PTHR23083">
    <property type="entry name" value="TETRATRICOPEPTIDE REPEAT PROTEIN, TPR"/>
    <property type="match status" value="1"/>
</dbReference>
<dbReference type="AlphaFoldDB" id="A0A7M6DPU6"/>
<dbReference type="GO" id="GO:0005886">
    <property type="term" value="C:plasma membrane"/>
    <property type="evidence" value="ECO:0007669"/>
    <property type="project" value="TreeGrafter"/>
</dbReference>
<accession>A0A7M6DPU6</accession>
<dbReference type="Gene3D" id="1.25.40.10">
    <property type="entry name" value="Tetratricopeptide repeat domain"/>
    <property type="match status" value="1"/>
</dbReference>
<feature type="repeat" description="TPR" evidence="3">
    <location>
        <begin position="18"/>
        <end position="51"/>
    </location>
</feature>
<keyword evidence="5" id="KW-1185">Reference proteome</keyword>
<reference evidence="4" key="1">
    <citation type="submission" date="2021-01" db="UniProtKB">
        <authorList>
            <consortium name="EnsemblMetazoa"/>
        </authorList>
    </citation>
    <scope>IDENTIFICATION</scope>
</reference>
<dbReference type="SUPFAM" id="SSF48452">
    <property type="entry name" value="TPR-like"/>
    <property type="match status" value="1"/>
</dbReference>
<dbReference type="Proteomes" id="UP000594262">
    <property type="component" value="Unplaced"/>
</dbReference>
<dbReference type="OrthoDB" id="29013at2759"/>
<evidence type="ECO:0000256" key="3">
    <source>
        <dbReference type="PROSITE-ProRule" id="PRU00339"/>
    </source>
</evidence>
<name>A0A7M6DPU6_9CNID</name>
<organism evidence="4 5">
    <name type="scientific">Clytia hemisphaerica</name>
    <dbReference type="NCBI Taxonomy" id="252671"/>
    <lineage>
        <taxon>Eukaryota</taxon>
        <taxon>Metazoa</taxon>
        <taxon>Cnidaria</taxon>
        <taxon>Hydrozoa</taxon>
        <taxon>Hydroidolina</taxon>
        <taxon>Leptothecata</taxon>
        <taxon>Obeliida</taxon>
        <taxon>Clytiidae</taxon>
        <taxon>Clytia</taxon>
    </lineage>
</organism>
<dbReference type="PANTHER" id="PTHR23083:SF464">
    <property type="entry name" value="TETRATRICOPEPTIDE REPEAT DOMAIN 7, ISOFORM A"/>
    <property type="match status" value="1"/>
</dbReference>
<dbReference type="InterPro" id="IPR019734">
    <property type="entry name" value="TPR_rpt"/>
</dbReference>
<dbReference type="PROSITE" id="PS50005">
    <property type="entry name" value="TPR"/>
    <property type="match status" value="1"/>
</dbReference>
<evidence type="ECO:0000256" key="2">
    <source>
        <dbReference type="ARBA" id="ARBA00038251"/>
    </source>
</evidence>
<evidence type="ECO:0000313" key="4">
    <source>
        <dbReference type="EnsemblMetazoa" id="CLYHEMP021068.1"/>
    </source>
</evidence>